<name>M3CNV4_SPHMS</name>
<dbReference type="GeneID" id="27906656"/>
<dbReference type="GO" id="GO:0031417">
    <property type="term" value="C:NatC complex"/>
    <property type="evidence" value="ECO:0007669"/>
    <property type="project" value="InterPro"/>
</dbReference>
<evidence type="ECO:0000256" key="2">
    <source>
        <dbReference type="ARBA" id="ARBA00006289"/>
    </source>
</evidence>
<evidence type="ECO:0000259" key="4">
    <source>
        <dbReference type="Pfam" id="PF04112"/>
    </source>
</evidence>
<dbReference type="OrthoDB" id="269405at2759"/>
<dbReference type="OMA" id="QMEWIVQ"/>
<reference evidence="6 7" key="1">
    <citation type="journal article" date="2012" name="PLoS Pathog.">
        <title>Diverse lifestyles and strategies of plant pathogenesis encoded in the genomes of eighteen Dothideomycetes fungi.</title>
        <authorList>
            <person name="Ohm R.A."/>
            <person name="Feau N."/>
            <person name="Henrissat B."/>
            <person name="Schoch C.L."/>
            <person name="Horwitz B.A."/>
            <person name="Barry K.W."/>
            <person name="Condon B.J."/>
            <person name="Copeland A.C."/>
            <person name="Dhillon B."/>
            <person name="Glaser F."/>
            <person name="Hesse C.N."/>
            <person name="Kosti I."/>
            <person name="LaButti K."/>
            <person name="Lindquist E.A."/>
            <person name="Lucas S."/>
            <person name="Salamov A.A."/>
            <person name="Bradshaw R.E."/>
            <person name="Ciuffetti L."/>
            <person name="Hamelin R.C."/>
            <person name="Kema G.H.J."/>
            <person name="Lawrence C."/>
            <person name="Scott J.A."/>
            <person name="Spatafora J.W."/>
            <person name="Turgeon B.G."/>
            <person name="de Wit P.J.G.M."/>
            <person name="Zhong S."/>
            <person name="Goodwin S.B."/>
            <person name="Grigoriev I.V."/>
        </authorList>
    </citation>
    <scope>NUCLEOTIDE SEQUENCE [LARGE SCALE GENOMIC DNA]</scope>
    <source>
        <strain evidence="6 7">SO2202</strain>
    </source>
</reference>
<keyword evidence="7" id="KW-1185">Reference proteome</keyword>
<proteinExistence type="inferred from homology"/>
<dbReference type="PANTHER" id="PTHR21373">
    <property type="entry name" value="GLUCOSE REPRESSIBLE PROTEIN MAK10"/>
    <property type="match status" value="1"/>
</dbReference>
<dbReference type="eggNOG" id="KOG2343">
    <property type="taxonomic scope" value="Eukaryota"/>
</dbReference>
<accession>M3CNV4</accession>
<feature type="domain" description="NAA35-like N-terminal" evidence="4">
    <location>
        <begin position="58"/>
        <end position="216"/>
    </location>
</feature>
<evidence type="ECO:0000313" key="7">
    <source>
        <dbReference type="Proteomes" id="UP000016931"/>
    </source>
</evidence>
<dbReference type="Pfam" id="PF04112">
    <property type="entry name" value="Mak10"/>
    <property type="match status" value="1"/>
</dbReference>
<dbReference type="Pfam" id="PF25789">
    <property type="entry name" value="TPR_NAA35"/>
    <property type="match status" value="1"/>
</dbReference>
<comment type="subcellular location">
    <subcellularLocation>
        <location evidence="1">Cytoplasm</location>
    </subcellularLocation>
</comment>
<dbReference type="EMBL" id="KB456261">
    <property type="protein sequence ID" value="EMF15448.1"/>
    <property type="molecule type" value="Genomic_DNA"/>
</dbReference>
<evidence type="ECO:0000256" key="3">
    <source>
        <dbReference type="ARBA" id="ARBA00022490"/>
    </source>
</evidence>
<dbReference type="InterPro" id="IPR057983">
    <property type="entry name" value="NAA35-like_N"/>
</dbReference>
<evidence type="ECO:0000313" key="6">
    <source>
        <dbReference type="EMBL" id="EMF15448.1"/>
    </source>
</evidence>
<dbReference type="AlphaFoldDB" id="M3CNV4"/>
<evidence type="ECO:0000259" key="5">
    <source>
        <dbReference type="Pfam" id="PF25789"/>
    </source>
</evidence>
<gene>
    <name evidence="6" type="ORF">SEPMUDRAFT_60287</name>
</gene>
<comment type="similarity">
    <text evidence="2">Belongs to the MAK10 family.</text>
</comment>
<evidence type="ECO:0000256" key="1">
    <source>
        <dbReference type="ARBA" id="ARBA00004496"/>
    </source>
</evidence>
<protein>
    <submittedName>
        <fullName evidence="6">Mak10-domain-containing protein</fullName>
    </submittedName>
</protein>
<dbReference type="Proteomes" id="UP000016931">
    <property type="component" value="Unassembled WGS sequence"/>
</dbReference>
<dbReference type="InterPro" id="IPR007244">
    <property type="entry name" value="Naa35_N"/>
</dbReference>
<dbReference type="PANTHER" id="PTHR21373:SF0">
    <property type="entry name" value="N-ALPHA-ACETYLTRANSFERASE 35, NATC AUXILIARY SUBUNIT"/>
    <property type="match status" value="1"/>
</dbReference>
<dbReference type="RefSeq" id="XP_016763569.1">
    <property type="nucleotide sequence ID" value="XM_016909519.1"/>
</dbReference>
<keyword evidence="3" id="KW-0963">Cytoplasm</keyword>
<dbReference type="STRING" id="692275.M3CNV4"/>
<dbReference type="InterPro" id="IPR057982">
    <property type="entry name" value="TPR_NAA35"/>
</dbReference>
<feature type="domain" description="NAA35-like TPR repeats" evidence="5">
    <location>
        <begin position="355"/>
        <end position="694"/>
    </location>
</feature>
<sequence>MSSHNDGGDAAYTNLQSATERLAAEAEAMKHKSVSAFGSRGVQDVTANFMAASNQLQPGELVKDEFFTLFEAVGALEIMDPKMDSGYVEANDPFEPEYQVETEEPSAVEALWIMDELMRLEMLFHEGYPLSQNIFTSLHVFRLIDPSNAYPYTLTAPLRRSTNIQKVLRAYCLAVIKSCQLSLDCIQAQTFYEEEDFVTYLFGRELCPKMSSAEVLQLLSNSISLLDDHKIEKSQQDTEVDAALKQRLEIRDCLLRGLDRDANGEQTPIHWTRLRDQLGQLTASHALASAAPNAFSFKVQRQLASSTPPRPMPEISWQASLQKWMRLCDDIVSAHSVTSIEIVESPYRLKSEVWHFAYRLPAPTTYARAKLQELLTSDEKVSGDVSHFDLMLADIRMLVLPQDPLADPESFLVEATHDIRHRSSRVIEDFMMKAFGEYLNIHRMICQNRDRTRRLITQAIPIYDELEALAVESDGQIFDINTTRFTSMQRAEVYFPLWTWTRMHKLWLVQWAIQLGFETNLYQDHGLYEMYDALGAVFAQQERLTGTVVSAARTQAATEGKRSSARTKDLDQSLEWVSKLQRESHVNQSLALVLTFLWEFLSNLDLLPNVSLQPYYQEERRYEARMKPFLRVQHQVVPSLSALQSRKKDREVHSYSVMELQQYLEHIMGFSKEGSRIHSILENVKHLKTVVSGNGEQAQQQELKAIEATCWTVKITIAQLVSICKTHGKEHDPVDQYSLGSVVRVEMAEIKDRKHPWWVVPRIIEVGS</sequence>
<organism evidence="6 7">
    <name type="scientific">Sphaerulina musiva (strain SO2202)</name>
    <name type="common">Poplar stem canker fungus</name>
    <name type="synonym">Septoria musiva</name>
    <dbReference type="NCBI Taxonomy" id="692275"/>
    <lineage>
        <taxon>Eukaryota</taxon>
        <taxon>Fungi</taxon>
        <taxon>Dikarya</taxon>
        <taxon>Ascomycota</taxon>
        <taxon>Pezizomycotina</taxon>
        <taxon>Dothideomycetes</taxon>
        <taxon>Dothideomycetidae</taxon>
        <taxon>Mycosphaerellales</taxon>
        <taxon>Mycosphaerellaceae</taxon>
        <taxon>Sphaerulina</taxon>
    </lineage>
</organism>
<dbReference type="HOGENOM" id="CLU_011757_0_0_1"/>